<evidence type="ECO:0000313" key="3">
    <source>
        <dbReference type="Proteomes" id="UP000245539"/>
    </source>
</evidence>
<dbReference type="AlphaFoldDB" id="A0A317C7X2"/>
<proteinExistence type="predicted"/>
<evidence type="ECO:0000256" key="1">
    <source>
        <dbReference type="SAM" id="MobiDB-lite"/>
    </source>
</evidence>
<keyword evidence="3" id="KW-1185">Reference proteome</keyword>
<protein>
    <submittedName>
        <fullName evidence="2">Uncharacterized protein</fullName>
    </submittedName>
</protein>
<accession>A0A317C7X2</accession>
<organism evidence="2 3">
    <name type="scientific">Leucothrix pacifica</name>
    <dbReference type="NCBI Taxonomy" id="1247513"/>
    <lineage>
        <taxon>Bacteria</taxon>
        <taxon>Pseudomonadati</taxon>
        <taxon>Pseudomonadota</taxon>
        <taxon>Gammaproteobacteria</taxon>
        <taxon>Thiotrichales</taxon>
        <taxon>Thiotrichaceae</taxon>
        <taxon>Leucothrix</taxon>
    </lineage>
</organism>
<reference evidence="2 3" key="1">
    <citation type="submission" date="2018-05" db="EMBL/GenBank/DDBJ databases">
        <title>Leucothrix arctica sp. nov., isolated from Arctic seawater.</title>
        <authorList>
            <person name="Choi A."/>
            <person name="Baek K."/>
        </authorList>
    </citation>
    <scope>NUCLEOTIDE SEQUENCE [LARGE SCALE GENOMIC DNA]</scope>
    <source>
        <strain evidence="2 3">JCM 18388</strain>
    </source>
</reference>
<dbReference type="Proteomes" id="UP000245539">
    <property type="component" value="Unassembled WGS sequence"/>
</dbReference>
<sequence>MVSVESSSQETMQMAHPCHDHQAEESPEKLPVLISIQLCGTDNCDCWNVGAVNIPNEFLWLVSVLSESAELSAIVVSDIPYPFIPPHQKPPRSLSA</sequence>
<feature type="compositionally biased region" description="Polar residues" evidence="1">
    <location>
        <begin position="1"/>
        <end position="12"/>
    </location>
</feature>
<gene>
    <name evidence="2" type="ORF">DKW60_16820</name>
</gene>
<dbReference type="EMBL" id="QGKM01000055">
    <property type="protein sequence ID" value="PWQ94429.1"/>
    <property type="molecule type" value="Genomic_DNA"/>
</dbReference>
<comment type="caution">
    <text evidence="2">The sequence shown here is derived from an EMBL/GenBank/DDBJ whole genome shotgun (WGS) entry which is preliminary data.</text>
</comment>
<name>A0A317C7X2_9GAMM</name>
<feature type="region of interest" description="Disordered" evidence="1">
    <location>
        <begin position="1"/>
        <end position="22"/>
    </location>
</feature>
<evidence type="ECO:0000313" key="2">
    <source>
        <dbReference type="EMBL" id="PWQ94429.1"/>
    </source>
</evidence>